<dbReference type="AlphaFoldDB" id="A0A6T2I082"/>
<accession>A0A6T2I082</accession>
<gene>
    <name evidence="1" type="ORF">EGYM00163_LOCUS44526</name>
    <name evidence="2" type="ORF">EGYM00163_LOCUS44527</name>
    <name evidence="3" type="ORF">EGYM00163_LOCUS44529</name>
</gene>
<reference evidence="1" key="1">
    <citation type="submission" date="2021-01" db="EMBL/GenBank/DDBJ databases">
        <authorList>
            <person name="Corre E."/>
            <person name="Pelletier E."/>
            <person name="Niang G."/>
            <person name="Scheremetjew M."/>
            <person name="Finn R."/>
            <person name="Kale V."/>
            <person name="Holt S."/>
            <person name="Cochrane G."/>
            <person name="Meng A."/>
            <person name="Brown T."/>
            <person name="Cohen L."/>
        </authorList>
    </citation>
    <scope>NUCLEOTIDE SEQUENCE</scope>
    <source>
        <strain evidence="1">CCMP1594</strain>
    </source>
</reference>
<organism evidence="1">
    <name type="scientific">Eutreptiella gymnastica</name>
    <dbReference type="NCBI Taxonomy" id="73025"/>
    <lineage>
        <taxon>Eukaryota</taxon>
        <taxon>Discoba</taxon>
        <taxon>Euglenozoa</taxon>
        <taxon>Euglenida</taxon>
        <taxon>Spirocuta</taxon>
        <taxon>Euglenophyceae</taxon>
        <taxon>Eutreptiales</taxon>
        <taxon>Eutreptiaceae</taxon>
        <taxon>Eutreptiella</taxon>
    </lineage>
</organism>
<sequence length="349" mass="37737">MLLLLLFPSGDPSDRVATLLSAALAQRPGRLPESLFAFQHAPDVKNKKRSQNREHVHSPTHLRVCGMFFSHPPPPRTAHARAISQVCYGSTTAGLEQRDLRFFVPSVQALPCECNALSRSGKGLTCGKMWNVSQPPSSMNQHRSISDLRRLSAPSPSTHGHAISYCHCCWRYRSGVHCRGVMNVRIGLQCAANCGAIASTTASTASPALIIRIRALPACACGPACAHAHMSCGLCQCHCTLSSTSHSMTGRRHLFRALSFPLPAQTVFSCTEHRVDVGMIVLCEGYFTLLIRQCNKSLTCLGYVTAGLCNVCGCLAVCRTFLKETPLQRAMDLVASHRGPLSVKPSAAT</sequence>
<dbReference type="EMBL" id="HBJA01129587">
    <property type="protein sequence ID" value="CAE0833234.1"/>
    <property type="molecule type" value="Transcribed_RNA"/>
</dbReference>
<dbReference type="EMBL" id="HBJA01129592">
    <property type="protein sequence ID" value="CAE0833237.1"/>
    <property type="molecule type" value="Transcribed_RNA"/>
</dbReference>
<evidence type="ECO:0000313" key="2">
    <source>
        <dbReference type="EMBL" id="CAE0833235.1"/>
    </source>
</evidence>
<name>A0A6T2I082_9EUGL</name>
<evidence type="ECO:0000313" key="1">
    <source>
        <dbReference type="EMBL" id="CAE0833234.1"/>
    </source>
</evidence>
<protein>
    <submittedName>
        <fullName evidence="1">Uncharacterized protein</fullName>
    </submittedName>
</protein>
<dbReference type="EMBL" id="HBJA01129589">
    <property type="protein sequence ID" value="CAE0833235.1"/>
    <property type="molecule type" value="Transcribed_RNA"/>
</dbReference>
<evidence type="ECO:0000313" key="3">
    <source>
        <dbReference type="EMBL" id="CAE0833237.1"/>
    </source>
</evidence>
<proteinExistence type="predicted"/>